<organism evidence="15 16">
    <name type="scientific">Dovyalis caffra</name>
    <dbReference type="NCBI Taxonomy" id="77055"/>
    <lineage>
        <taxon>Eukaryota</taxon>
        <taxon>Viridiplantae</taxon>
        <taxon>Streptophyta</taxon>
        <taxon>Embryophyta</taxon>
        <taxon>Tracheophyta</taxon>
        <taxon>Spermatophyta</taxon>
        <taxon>Magnoliopsida</taxon>
        <taxon>eudicotyledons</taxon>
        <taxon>Gunneridae</taxon>
        <taxon>Pentapetalae</taxon>
        <taxon>rosids</taxon>
        <taxon>fabids</taxon>
        <taxon>Malpighiales</taxon>
        <taxon>Salicaceae</taxon>
        <taxon>Flacourtieae</taxon>
        <taxon>Dovyalis</taxon>
    </lineage>
</organism>
<comment type="caution">
    <text evidence="15">The sequence shown here is derived from an EMBL/GenBank/DDBJ whole genome shotgun (WGS) entry which is preliminary data.</text>
</comment>
<dbReference type="GO" id="GO:0033281">
    <property type="term" value="C:TAT protein transport complex"/>
    <property type="evidence" value="ECO:0007669"/>
    <property type="project" value="UniProtKB-ARBA"/>
</dbReference>
<keyword evidence="11" id="KW-0472">Membrane</keyword>
<dbReference type="NCBIfam" id="TIGR01411">
    <property type="entry name" value="tatAE"/>
    <property type="match status" value="1"/>
</dbReference>
<keyword evidence="6" id="KW-0653">Protein transport</keyword>
<feature type="compositionally biased region" description="Low complexity" evidence="14">
    <location>
        <begin position="168"/>
        <end position="182"/>
    </location>
</feature>
<gene>
    <name evidence="15" type="ORF">DCAF_LOCUS12356</name>
</gene>
<evidence type="ECO:0008006" key="17">
    <source>
        <dbReference type="Google" id="ProtNLM"/>
    </source>
</evidence>
<dbReference type="Gene3D" id="1.20.5.3310">
    <property type="match status" value="1"/>
</dbReference>
<dbReference type="Proteomes" id="UP001314170">
    <property type="component" value="Unassembled WGS sequence"/>
</dbReference>
<protein>
    <recommendedName>
        <fullName evidence="17">Sec-independent protein translocase protein TATB, chloroplastic</fullName>
    </recommendedName>
</protein>
<keyword evidence="5" id="KW-0812">Transmembrane</keyword>
<keyword evidence="8" id="KW-1133">Transmembrane helix</keyword>
<dbReference type="InterPro" id="IPR006312">
    <property type="entry name" value="TatA/E"/>
</dbReference>
<dbReference type="Pfam" id="PF02416">
    <property type="entry name" value="TatA_B_E"/>
    <property type="match status" value="1"/>
</dbReference>
<dbReference type="GO" id="GO:0009535">
    <property type="term" value="C:chloroplast thylakoid membrane"/>
    <property type="evidence" value="ECO:0007669"/>
    <property type="project" value="UniProtKB-SubCell"/>
</dbReference>
<proteinExistence type="predicted"/>
<feature type="compositionally biased region" description="Polar residues" evidence="14">
    <location>
        <begin position="228"/>
        <end position="237"/>
    </location>
</feature>
<evidence type="ECO:0000256" key="9">
    <source>
        <dbReference type="ARBA" id="ARBA00023010"/>
    </source>
</evidence>
<evidence type="ECO:0000313" key="16">
    <source>
        <dbReference type="Proteomes" id="UP001314170"/>
    </source>
</evidence>
<keyword evidence="9" id="KW-0811">Translocation</keyword>
<keyword evidence="4" id="KW-0934">Plastid</keyword>
<evidence type="ECO:0000256" key="10">
    <source>
        <dbReference type="ARBA" id="ARBA00023078"/>
    </source>
</evidence>
<dbReference type="FunFam" id="1.20.5.3310:FF:000003">
    <property type="entry name" value="Sec-independent protein translocase protein TATB, chloroplastic"/>
    <property type="match status" value="1"/>
</dbReference>
<evidence type="ECO:0000256" key="2">
    <source>
        <dbReference type="ARBA" id="ARBA00022448"/>
    </source>
</evidence>
<keyword evidence="3" id="KW-0150">Chloroplast</keyword>
<feature type="region of interest" description="Disordered" evidence="14">
    <location>
        <begin position="155"/>
        <end position="195"/>
    </location>
</feature>
<accession>A0AAV1RNP3</accession>
<feature type="region of interest" description="Disordered" evidence="14">
    <location>
        <begin position="211"/>
        <end position="311"/>
    </location>
</feature>
<dbReference type="PANTHER" id="PTHR33162:SF3">
    <property type="entry name" value="SEC-INDEPENDENT PROTEIN TRANSLOCASE PROTEIN TATB, CHLOROPLASTIC"/>
    <property type="match status" value="1"/>
</dbReference>
<sequence>MASLISTSASLCSTSTSTKSALYPLSSSSLIPYHKAPKFGLSTWIPQLGLGPFSQWNGLKHLGISISPKFLNKERKGGCKGKVIHASLFGVGAPEALVIGVVALLVFGPKGLAEVARNLGKTLRAFQPTIKELQEVSREFKSTLEREIGLDEINQTQNTYSSKIRNTASTPSSDGSTGDSPAVADPNGAPSPDRAYTSEDYLKITEEQLKASAAEQQGQPHPPIESQLEPQTETQPQDGAPSPNRAYTSEDYLKITEEQLKASAAEQQGQSHPPIESQLEPQTETQPQASVKETAGAMPPPEKLENGVQNS</sequence>
<evidence type="ECO:0000313" key="15">
    <source>
        <dbReference type="EMBL" id="CAK7337328.1"/>
    </source>
</evidence>
<keyword evidence="10" id="KW-0793">Thylakoid</keyword>
<evidence type="ECO:0000256" key="5">
    <source>
        <dbReference type="ARBA" id="ARBA00022692"/>
    </source>
</evidence>
<feature type="compositionally biased region" description="Polar residues" evidence="14">
    <location>
        <begin position="155"/>
        <end position="167"/>
    </location>
</feature>
<dbReference type="PANTHER" id="PTHR33162">
    <property type="entry name" value="SEC-INDEPENDENT PROTEIN TRANSLOCASE PROTEIN TATA, CHLOROPLASTIC"/>
    <property type="match status" value="1"/>
</dbReference>
<keyword evidence="2" id="KW-0813">Transport</keyword>
<comment type="subcellular location">
    <subcellularLocation>
        <location evidence="1">Plastid</location>
        <location evidence="1">Chloroplast thylakoid membrane</location>
        <topology evidence="1">Single-pass membrane protein</topology>
    </subcellularLocation>
</comment>
<evidence type="ECO:0000256" key="7">
    <source>
        <dbReference type="ARBA" id="ARBA00022946"/>
    </source>
</evidence>
<dbReference type="InterPro" id="IPR003369">
    <property type="entry name" value="TatA/B/E"/>
</dbReference>
<evidence type="ECO:0000256" key="13">
    <source>
        <dbReference type="ARBA" id="ARBA00064498"/>
    </source>
</evidence>
<evidence type="ECO:0000256" key="14">
    <source>
        <dbReference type="SAM" id="MobiDB-lite"/>
    </source>
</evidence>
<reference evidence="15 16" key="1">
    <citation type="submission" date="2024-01" db="EMBL/GenBank/DDBJ databases">
        <authorList>
            <person name="Waweru B."/>
        </authorList>
    </citation>
    <scope>NUCLEOTIDE SEQUENCE [LARGE SCALE GENOMIC DNA]</scope>
</reference>
<comment type="function">
    <text evidence="12">Part of the twin-arginine translocation (Tat) system that transports large folded proteins containing a characteristic twin-arginine motif in their signal peptide across the thylakoid membrane. Involved in delta pH-dependent protein transport required for chloroplast development, especially thylakoid membrane formation. TATC and TATB mediate precursor recognition, whereas TATA facilitates translocation.</text>
</comment>
<evidence type="ECO:0000256" key="3">
    <source>
        <dbReference type="ARBA" id="ARBA00022528"/>
    </source>
</evidence>
<evidence type="ECO:0000256" key="12">
    <source>
        <dbReference type="ARBA" id="ARBA00025340"/>
    </source>
</evidence>
<name>A0AAV1RNP3_9ROSI</name>
<evidence type="ECO:0000256" key="8">
    <source>
        <dbReference type="ARBA" id="ARBA00022989"/>
    </source>
</evidence>
<dbReference type="PRINTS" id="PR01506">
    <property type="entry name" value="TATBPROTEIN"/>
</dbReference>
<evidence type="ECO:0000256" key="4">
    <source>
        <dbReference type="ARBA" id="ARBA00022640"/>
    </source>
</evidence>
<keyword evidence="7" id="KW-0809">Transit peptide</keyword>
<evidence type="ECO:0000256" key="6">
    <source>
        <dbReference type="ARBA" id="ARBA00022927"/>
    </source>
</evidence>
<dbReference type="EMBL" id="CAWUPB010001010">
    <property type="protein sequence ID" value="CAK7337328.1"/>
    <property type="molecule type" value="Genomic_DNA"/>
</dbReference>
<evidence type="ECO:0000256" key="1">
    <source>
        <dbReference type="ARBA" id="ARBA00004581"/>
    </source>
</evidence>
<keyword evidence="16" id="KW-1185">Reference proteome</keyword>
<feature type="compositionally biased region" description="Polar residues" evidence="14">
    <location>
        <begin position="279"/>
        <end position="291"/>
    </location>
</feature>
<dbReference type="GO" id="GO:0043953">
    <property type="term" value="P:protein transport by the Tat complex"/>
    <property type="evidence" value="ECO:0007669"/>
    <property type="project" value="InterPro"/>
</dbReference>
<dbReference type="AlphaFoldDB" id="A0AAV1RNP3"/>
<comment type="subunit">
    <text evidence="13">In thylakoid membranes, TATC and TATB form a large receptor complex, containing about eight TATC-TATB pairs, which binds the precursor protein. Twin arginine signal peptide promotes pH-triggered docking of TATA oligomers to TATC-TATB receptor complex, inducing a conformational switch of TATA that results in activation of the translocase. TATA dissociates from TATC-TATB upon completion of translocation. According to PubMed:22564412, it is estimated that the translocase fully saturated with precursor proteins and TATA is an 2.2-megadalton complex that can individually transport eight precursor proteins or cooperatively transport multimeric precursors.</text>
</comment>
<evidence type="ECO:0000256" key="11">
    <source>
        <dbReference type="ARBA" id="ARBA00023136"/>
    </source>
</evidence>
<feature type="compositionally biased region" description="Basic and acidic residues" evidence="14">
    <location>
        <begin position="251"/>
        <end position="260"/>
    </location>
</feature>
<dbReference type="GO" id="GO:0006886">
    <property type="term" value="P:intracellular protein transport"/>
    <property type="evidence" value="ECO:0007669"/>
    <property type="project" value="UniProtKB-ARBA"/>
</dbReference>